<dbReference type="SUPFAM" id="SSF51658">
    <property type="entry name" value="Xylose isomerase-like"/>
    <property type="match status" value="1"/>
</dbReference>
<dbReference type="InterPro" id="IPR013022">
    <property type="entry name" value="Xyl_isomerase-like_TIM-brl"/>
</dbReference>
<dbReference type="InterPro" id="IPR036237">
    <property type="entry name" value="Xyl_isomerase-like_sf"/>
</dbReference>
<accession>A0A1Y3XQ71</accession>
<keyword evidence="2" id="KW-0540">Nuclease</keyword>
<gene>
    <name evidence="2" type="ORF">B5G02_07750</name>
</gene>
<dbReference type="Gene3D" id="3.20.20.150">
    <property type="entry name" value="Divalent-metal-dependent TIM barrel enzymes"/>
    <property type="match status" value="1"/>
</dbReference>
<dbReference type="AlphaFoldDB" id="A0A1Y3XQ71"/>
<dbReference type="Pfam" id="PF01261">
    <property type="entry name" value="AP_endonuc_2"/>
    <property type="match status" value="1"/>
</dbReference>
<dbReference type="PANTHER" id="PTHR12110">
    <property type="entry name" value="HYDROXYPYRUVATE ISOMERASE"/>
    <property type="match status" value="1"/>
</dbReference>
<reference evidence="3" key="1">
    <citation type="submission" date="2017-04" db="EMBL/GenBank/DDBJ databases">
        <title>Function of individual gut microbiota members based on whole genome sequencing of pure cultures obtained from chicken caecum.</title>
        <authorList>
            <person name="Medvecky M."/>
            <person name="Cejkova D."/>
            <person name="Polansky O."/>
            <person name="Karasova D."/>
            <person name="Kubasova T."/>
            <person name="Cizek A."/>
            <person name="Rychlik I."/>
        </authorList>
    </citation>
    <scope>NUCLEOTIDE SEQUENCE [LARGE SCALE GENOMIC DNA]</scope>
    <source>
        <strain evidence="3">An5</strain>
    </source>
</reference>
<proteinExistence type="predicted"/>
<dbReference type="GO" id="GO:0004519">
    <property type="term" value="F:endonuclease activity"/>
    <property type="evidence" value="ECO:0007669"/>
    <property type="project" value="UniProtKB-KW"/>
</dbReference>
<protein>
    <submittedName>
        <fullName evidence="2">AP endonuclease</fullName>
    </submittedName>
</protein>
<evidence type="ECO:0000313" key="2">
    <source>
        <dbReference type="EMBL" id="OUN87231.1"/>
    </source>
</evidence>
<dbReference type="Proteomes" id="UP000195781">
    <property type="component" value="Unassembled WGS sequence"/>
</dbReference>
<keyword evidence="2" id="KW-0378">Hydrolase</keyword>
<comment type="caution">
    <text evidence="2">The sequence shown here is derived from an EMBL/GenBank/DDBJ whole genome shotgun (WGS) entry which is preliminary data.</text>
</comment>
<evidence type="ECO:0000259" key="1">
    <source>
        <dbReference type="Pfam" id="PF01261"/>
    </source>
</evidence>
<organism evidence="2 3">
    <name type="scientific">[Collinsella] massiliensis</name>
    <dbReference type="NCBI Taxonomy" id="1232426"/>
    <lineage>
        <taxon>Bacteria</taxon>
        <taxon>Bacillati</taxon>
        <taxon>Actinomycetota</taxon>
        <taxon>Coriobacteriia</taxon>
        <taxon>Coriobacteriales</taxon>
        <taxon>Coriobacteriaceae</taxon>
        <taxon>Enorma</taxon>
    </lineage>
</organism>
<keyword evidence="2" id="KW-0255">Endonuclease</keyword>
<keyword evidence="3" id="KW-1185">Reference proteome</keyword>
<dbReference type="EMBL" id="NFIE01000017">
    <property type="protein sequence ID" value="OUN87231.1"/>
    <property type="molecule type" value="Genomic_DNA"/>
</dbReference>
<dbReference type="OrthoDB" id="9801426at2"/>
<sequence>MKLATRINSYFRSGDKNLDRVFAQFEEVGLTHVDLNYPEHVGETPAEQMKQLLESHGLKLNGVALRFRGDFINGELGNADPSIAGKALRLCREACDYCRAVGGDTVTIWLGFDGFDYSFQIDYTRVWNQLVNAYRTVCDYAPDLKISIEYKPYEERSYAFIDSMGIAGMMLAEVDRPNLGVTLDYCHMLMKHENPAMACDIFGGRGKLFGVHLNDGYGVMDDGLMIGTASPMKTLEFIYYLKKHSYDSAIYFDTFPTIEDAEEECAQNIAMIGMLDRALDAVGLDEVQRVIDANSGIEAAKLMRRLLCACTE</sequence>
<dbReference type="InterPro" id="IPR050312">
    <property type="entry name" value="IolE/XylAMocC-like"/>
</dbReference>
<dbReference type="RefSeq" id="WP_094335818.1">
    <property type="nucleotide sequence ID" value="NZ_NFIE01000017.1"/>
</dbReference>
<evidence type="ECO:0000313" key="3">
    <source>
        <dbReference type="Proteomes" id="UP000195781"/>
    </source>
</evidence>
<name>A0A1Y3XQ71_9ACTN</name>
<feature type="domain" description="Xylose isomerase-like TIM barrel" evidence="1">
    <location>
        <begin position="27"/>
        <end position="265"/>
    </location>
</feature>